<gene>
    <name evidence="2" type="ORF">CK501_11865</name>
</gene>
<dbReference type="AlphaFoldDB" id="A0A2A2F5I0"/>
<feature type="transmembrane region" description="Helical" evidence="1">
    <location>
        <begin position="48"/>
        <end position="65"/>
    </location>
</feature>
<dbReference type="OrthoDB" id="5659946at2"/>
<protein>
    <recommendedName>
        <fullName evidence="4">DUF2232 domain-containing protein</fullName>
    </recommendedName>
</protein>
<proteinExistence type="predicted"/>
<keyword evidence="1" id="KW-0472">Membrane</keyword>
<dbReference type="RefSeq" id="WP_095617959.1">
    <property type="nucleotide sequence ID" value="NZ_NSKD01000005.1"/>
</dbReference>
<evidence type="ECO:0000313" key="2">
    <source>
        <dbReference type="EMBL" id="PAU79889.1"/>
    </source>
</evidence>
<evidence type="ECO:0000313" key="3">
    <source>
        <dbReference type="Proteomes" id="UP000218896"/>
    </source>
</evidence>
<feature type="transmembrane region" description="Helical" evidence="1">
    <location>
        <begin position="247"/>
        <end position="273"/>
    </location>
</feature>
<sequence length="283" mass="30099">MQRLAEFILRGPMPAAAVAVGGMVLPFLFWLGAAAVGLVTLRLGPQKGLVTGLWALLPGAAWLWVGMDPAPLVVLLITMVICSVLQMTVSWEKALMAGAALAIGVAQALPWVAPAFFDQLITTAQQVYGDMNAGMMENLPEDVDPETVIRTMMIAVLGVLNYALAIAASLLARGWQARLFNPGGLQAEFHEFRLSAPTALGLLVLMAVGEFVGINGTLLLLVLGVPLLLAGLALVHGTLAKRGLGTGWLVGFYIALVVLVPWLFLVLVFAAVIDSWLDIRQRL</sequence>
<feature type="transmembrane region" description="Helical" evidence="1">
    <location>
        <begin position="148"/>
        <end position="171"/>
    </location>
</feature>
<reference evidence="2 3" key="1">
    <citation type="submission" date="2017-08" db="EMBL/GenBank/DDBJ databases">
        <title>Halovibrio sewagensis sp. nov., isolated from wastewater of high salinity.</title>
        <authorList>
            <person name="Dong X."/>
            <person name="Zhang G."/>
        </authorList>
    </citation>
    <scope>NUCLEOTIDE SEQUENCE [LARGE SCALE GENOMIC DNA]</scope>
    <source>
        <strain evidence="2 3">YL5-2</strain>
    </source>
</reference>
<feature type="transmembrane region" description="Helical" evidence="1">
    <location>
        <begin position="15"/>
        <end position="41"/>
    </location>
</feature>
<dbReference type="EMBL" id="NSKD01000005">
    <property type="protein sequence ID" value="PAU79889.1"/>
    <property type="molecule type" value="Genomic_DNA"/>
</dbReference>
<feature type="transmembrane region" description="Helical" evidence="1">
    <location>
        <begin position="192"/>
        <end position="212"/>
    </location>
</feature>
<keyword evidence="3" id="KW-1185">Reference proteome</keyword>
<name>A0A2A2F5I0_9GAMM</name>
<feature type="transmembrane region" description="Helical" evidence="1">
    <location>
        <begin position="71"/>
        <end position="89"/>
    </location>
</feature>
<dbReference type="Proteomes" id="UP000218896">
    <property type="component" value="Unassembled WGS sequence"/>
</dbReference>
<comment type="caution">
    <text evidence="2">The sequence shown here is derived from an EMBL/GenBank/DDBJ whole genome shotgun (WGS) entry which is preliminary data.</text>
</comment>
<evidence type="ECO:0000256" key="1">
    <source>
        <dbReference type="SAM" id="Phobius"/>
    </source>
</evidence>
<organism evidence="2 3">
    <name type="scientific">Halovibrio salipaludis</name>
    <dbReference type="NCBI Taxonomy" id="2032626"/>
    <lineage>
        <taxon>Bacteria</taxon>
        <taxon>Pseudomonadati</taxon>
        <taxon>Pseudomonadota</taxon>
        <taxon>Gammaproteobacteria</taxon>
        <taxon>Oceanospirillales</taxon>
        <taxon>Halomonadaceae</taxon>
        <taxon>Halovibrio</taxon>
    </lineage>
</organism>
<accession>A0A2A2F5I0</accession>
<evidence type="ECO:0008006" key="4">
    <source>
        <dbReference type="Google" id="ProtNLM"/>
    </source>
</evidence>
<keyword evidence="1" id="KW-0812">Transmembrane</keyword>
<feature type="transmembrane region" description="Helical" evidence="1">
    <location>
        <begin position="218"/>
        <end position="235"/>
    </location>
</feature>
<feature type="transmembrane region" description="Helical" evidence="1">
    <location>
        <begin position="94"/>
        <end position="113"/>
    </location>
</feature>
<keyword evidence="1" id="KW-1133">Transmembrane helix</keyword>